<evidence type="ECO:0000256" key="1">
    <source>
        <dbReference type="SAM" id="MobiDB-lite"/>
    </source>
</evidence>
<dbReference type="Proteomes" id="UP001589575">
    <property type="component" value="Unassembled WGS sequence"/>
</dbReference>
<feature type="compositionally biased region" description="Basic residues" evidence="1">
    <location>
        <begin position="42"/>
        <end position="71"/>
    </location>
</feature>
<dbReference type="EMBL" id="JBHMFI010000001">
    <property type="protein sequence ID" value="MFB9072764.1"/>
    <property type="molecule type" value="Genomic_DNA"/>
</dbReference>
<name>A0ABV5G1F9_9MICC</name>
<accession>A0ABV5G1F9</accession>
<evidence type="ECO:0000313" key="2">
    <source>
        <dbReference type="EMBL" id="MFB9072764.1"/>
    </source>
</evidence>
<feature type="region of interest" description="Disordered" evidence="1">
    <location>
        <begin position="1"/>
        <end position="71"/>
    </location>
</feature>
<keyword evidence="3" id="KW-1185">Reference proteome</keyword>
<sequence length="71" mass="7635">MDPAPPGTLRPRPASPVAAPRAGPSSRWRCDGHIPGPVHSRCIARRGGRPLSARRRPAAVRPRRCIRGTSP</sequence>
<gene>
    <name evidence="2" type="ORF">ACFFX0_16785</name>
</gene>
<organism evidence="2 3">
    <name type="scientific">Citricoccus parietis</name>
    <dbReference type="NCBI Taxonomy" id="592307"/>
    <lineage>
        <taxon>Bacteria</taxon>
        <taxon>Bacillati</taxon>
        <taxon>Actinomycetota</taxon>
        <taxon>Actinomycetes</taxon>
        <taxon>Micrococcales</taxon>
        <taxon>Micrococcaceae</taxon>
        <taxon>Citricoccus</taxon>
    </lineage>
</organism>
<proteinExistence type="predicted"/>
<protein>
    <submittedName>
        <fullName evidence="2">Uncharacterized protein</fullName>
    </submittedName>
</protein>
<feature type="compositionally biased region" description="Low complexity" evidence="1">
    <location>
        <begin position="10"/>
        <end position="27"/>
    </location>
</feature>
<reference evidence="2 3" key="1">
    <citation type="submission" date="2024-09" db="EMBL/GenBank/DDBJ databases">
        <authorList>
            <person name="Sun Q."/>
            <person name="Mori K."/>
        </authorList>
    </citation>
    <scope>NUCLEOTIDE SEQUENCE [LARGE SCALE GENOMIC DNA]</scope>
    <source>
        <strain evidence="2 3">CCM 7609</strain>
    </source>
</reference>
<evidence type="ECO:0000313" key="3">
    <source>
        <dbReference type="Proteomes" id="UP001589575"/>
    </source>
</evidence>
<comment type="caution">
    <text evidence="2">The sequence shown here is derived from an EMBL/GenBank/DDBJ whole genome shotgun (WGS) entry which is preliminary data.</text>
</comment>